<sequence length="199" mass="21541">MDADNSGAPPARGPALADYLIDFPAPLAVAGADLGLGTIISWSSHGVNDLTSALELFYEQGPRLAMAITTIRSTRGIDPRGLPLETPALHLSNFLARAAVHAHSDRYRFDPEDPGPVSDPAARLEHERRTQHATDQAPRSTVTVLCDGRPVTGRRVTALEHSVIELPWHDEHTVLCVGTQDILDKLTLRTSTPEDLAHL</sequence>
<evidence type="ECO:0000313" key="2">
    <source>
        <dbReference type="EMBL" id="KFU82048.1"/>
    </source>
</evidence>
<proteinExistence type="predicted"/>
<gene>
    <name evidence="2" type="ORF">BB31_06825</name>
</gene>
<dbReference type="EMBL" id="JFBM01000004">
    <property type="protein sequence ID" value="KFU82048.1"/>
    <property type="molecule type" value="Genomic_DNA"/>
</dbReference>
<protein>
    <submittedName>
        <fullName evidence="2">Uncharacterized protein</fullName>
    </submittedName>
</protein>
<feature type="region of interest" description="Disordered" evidence="1">
    <location>
        <begin position="108"/>
        <end position="139"/>
    </location>
</feature>
<feature type="compositionally biased region" description="Basic and acidic residues" evidence="1">
    <location>
        <begin position="122"/>
        <end position="132"/>
    </location>
</feature>
<dbReference type="Proteomes" id="UP000256220">
    <property type="component" value="Unassembled WGS sequence"/>
</dbReference>
<evidence type="ECO:0000256" key="1">
    <source>
        <dbReference type="SAM" id="MobiDB-lite"/>
    </source>
</evidence>
<accession>A0A2P2FZ91</accession>
<keyword evidence="3" id="KW-1185">Reference proteome</keyword>
<dbReference type="RefSeq" id="WP_034307202.1">
    <property type="nucleotide sequence ID" value="NZ_JFBM01000004.1"/>
</dbReference>
<reference evidence="2 3" key="1">
    <citation type="journal article" date="2014" name="Genome Announc.">
        <title>Draft Genome Sequence of Amycolatopsis lurida NRRL 2430, Producer of the Glycopeptide Family Antibiotic Ristocetin.</title>
        <authorList>
            <person name="Kwun M.J."/>
            <person name="Hong H.J."/>
        </authorList>
    </citation>
    <scope>NUCLEOTIDE SEQUENCE [LARGE SCALE GENOMIC DNA]</scope>
    <source>
        <strain evidence="2 3">NRRL 2430</strain>
    </source>
</reference>
<name>A0A2P2FZ91_AMYLU</name>
<comment type="caution">
    <text evidence="2">The sequence shown here is derived from an EMBL/GenBank/DDBJ whole genome shotgun (WGS) entry which is preliminary data.</text>
</comment>
<evidence type="ECO:0000313" key="3">
    <source>
        <dbReference type="Proteomes" id="UP000256220"/>
    </source>
</evidence>
<organism evidence="2 3">
    <name type="scientific">Amycolatopsis lurida NRRL 2430</name>
    <dbReference type="NCBI Taxonomy" id="1460371"/>
    <lineage>
        <taxon>Bacteria</taxon>
        <taxon>Bacillati</taxon>
        <taxon>Actinomycetota</taxon>
        <taxon>Actinomycetes</taxon>
        <taxon>Pseudonocardiales</taxon>
        <taxon>Pseudonocardiaceae</taxon>
        <taxon>Amycolatopsis</taxon>
    </lineage>
</organism>
<dbReference type="AlphaFoldDB" id="A0A2P2FZ91"/>